<dbReference type="Gene3D" id="3.40.50.720">
    <property type="entry name" value="NAD(P)-binding Rossmann-like Domain"/>
    <property type="match status" value="1"/>
</dbReference>
<keyword evidence="6" id="KW-1185">Reference proteome</keyword>
<sequence length="308" mass="34272">MLVLIAGITGNVGQHLARAAIKHGLSVRGLGRSPQKLDPAIQLESFVTIQNYHDDIPQLDAAMKGINAVIVANAGNAELQLEAQLLLLRAAERSDTVRIFHAQSWSYDWRTLQLGEHEMYDPFLMFARQAELSAARRLRPLYLFTGVLGEVLLGAAGHHSFAPQNGGGIWDPATKTLEYYGTGDERYFWTAERDAAELSIALILSQNAEKGGYYTGFSGELSPRELVDLYTRIKGEAALLVHRGTVEDLEQRAMKGREEGNVQEPWVYIGAFYQWFVVNGCWTLEKSPELANVPMTSIEDFLRGDESM</sequence>
<dbReference type="EMBL" id="JAPCWZ010000003">
    <property type="protein sequence ID" value="KAK8873007.1"/>
    <property type="molecule type" value="Genomic_DNA"/>
</dbReference>
<keyword evidence="3" id="KW-0560">Oxidoreductase</keyword>
<evidence type="ECO:0000256" key="1">
    <source>
        <dbReference type="ARBA" id="ARBA00005725"/>
    </source>
</evidence>
<comment type="similarity">
    <text evidence="1">Belongs to the NmrA-type oxidoreductase family. Isoflavone reductase subfamily.</text>
</comment>
<dbReference type="InterPro" id="IPR016040">
    <property type="entry name" value="NAD(P)-bd_dom"/>
</dbReference>
<reference evidence="5 6" key="1">
    <citation type="journal article" date="2024" name="IMA Fungus">
        <title>Apiospora arundinis, a panoply of carbohydrate-active enzymes and secondary metabolites.</title>
        <authorList>
            <person name="Sorensen T."/>
            <person name="Petersen C."/>
            <person name="Muurmann A.T."/>
            <person name="Christiansen J.V."/>
            <person name="Brundto M.L."/>
            <person name="Overgaard C.K."/>
            <person name="Boysen A.T."/>
            <person name="Wollenberg R.D."/>
            <person name="Larsen T.O."/>
            <person name="Sorensen J.L."/>
            <person name="Nielsen K.L."/>
            <person name="Sondergaard T.E."/>
        </authorList>
    </citation>
    <scope>NUCLEOTIDE SEQUENCE [LARGE SCALE GENOMIC DNA]</scope>
    <source>
        <strain evidence="5 6">AAU 773</strain>
    </source>
</reference>
<name>A0ABR2J6F6_9PEZI</name>
<comment type="caution">
    <text evidence="5">The sequence shown here is derived from an EMBL/GenBank/DDBJ whole genome shotgun (WGS) entry which is preliminary data.</text>
</comment>
<dbReference type="Pfam" id="PF13460">
    <property type="entry name" value="NAD_binding_10"/>
    <property type="match status" value="1"/>
</dbReference>
<dbReference type="PANTHER" id="PTHR47706">
    <property type="entry name" value="NMRA-LIKE FAMILY PROTEIN"/>
    <property type="match status" value="1"/>
</dbReference>
<dbReference type="InterPro" id="IPR051609">
    <property type="entry name" value="NmrA/Isoflavone_reductase-like"/>
</dbReference>
<protein>
    <submittedName>
        <fullName evidence="5">NAD(P)-binding protein</fullName>
    </submittedName>
</protein>
<proteinExistence type="inferred from homology"/>
<keyword evidence="2" id="KW-0521">NADP</keyword>
<evidence type="ECO:0000313" key="6">
    <source>
        <dbReference type="Proteomes" id="UP001390339"/>
    </source>
</evidence>
<dbReference type="SUPFAM" id="SSF51735">
    <property type="entry name" value="NAD(P)-binding Rossmann-fold domains"/>
    <property type="match status" value="1"/>
</dbReference>
<evidence type="ECO:0000256" key="3">
    <source>
        <dbReference type="ARBA" id="ARBA00023002"/>
    </source>
</evidence>
<gene>
    <name evidence="5" type="ORF">PGQ11_003521</name>
</gene>
<evidence type="ECO:0000313" key="5">
    <source>
        <dbReference type="EMBL" id="KAK8873007.1"/>
    </source>
</evidence>
<accession>A0ABR2J6F6</accession>
<dbReference type="Proteomes" id="UP001390339">
    <property type="component" value="Unassembled WGS sequence"/>
</dbReference>
<dbReference type="InterPro" id="IPR036291">
    <property type="entry name" value="NAD(P)-bd_dom_sf"/>
</dbReference>
<evidence type="ECO:0000256" key="2">
    <source>
        <dbReference type="ARBA" id="ARBA00022857"/>
    </source>
</evidence>
<evidence type="ECO:0000259" key="4">
    <source>
        <dbReference type="Pfam" id="PF13460"/>
    </source>
</evidence>
<dbReference type="PANTHER" id="PTHR47706:SF9">
    <property type="entry name" value="NMRA-LIKE DOMAIN-CONTAINING PROTEIN-RELATED"/>
    <property type="match status" value="1"/>
</dbReference>
<feature type="domain" description="NAD(P)-binding" evidence="4">
    <location>
        <begin position="7"/>
        <end position="127"/>
    </location>
</feature>
<organism evidence="5 6">
    <name type="scientific">Apiospora arundinis</name>
    <dbReference type="NCBI Taxonomy" id="335852"/>
    <lineage>
        <taxon>Eukaryota</taxon>
        <taxon>Fungi</taxon>
        <taxon>Dikarya</taxon>
        <taxon>Ascomycota</taxon>
        <taxon>Pezizomycotina</taxon>
        <taxon>Sordariomycetes</taxon>
        <taxon>Xylariomycetidae</taxon>
        <taxon>Amphisphaeriales</taxon>
        <taxon>Apiosporaceae</taxon>
        <taxon>Apiospora</taxon>
    </lineage>
</organism>